<feature type="transmembrane region" description="Helical" evidence="10">
    <location>
        <begin position="170"/>
        <end position="195"/>
    </location>
</feature>
<keyword evidence="5" id="KW-0808">Transferase</keyword>
<dbReference type="SUPFAM" id="SSF47384">
    <property type="entry name" value="Homodimeric domain of signal transducing histidine kinase"/>
    <property type="match status" value="1"/>
</dbReference>
<dbReference type="CDD" id="cd00082">
    <property type="entry name" value="HisKA"/>
    <property type="match status" value="1"/>
</dbReference>
<sequence length="348" mass="37856">MWRDQVPAILYERSMAVFGAALVIDILNSLFELRSTKLDFALLPCFIKGMATTTNVLLRGGRGAVVLGTGGRICVLQRYICWMHTTPTILLLLRLMAPTLGNGQLLWAVAWDEIMLVSGAAATLTKGPVSVILAVVSHLACVPVLLYLHRGLKEASGAIAANAAKSATAVTYYLILVMWLAFGAVWDLGALGWISLETEEALNLVCDFCAKIVFSSSLMLSSFKTVETRREGVMRQIEQGNKQTLVDEMKNIIEQKGRFMSSVSHELRTPLNGIIGISEGMLSGCCGTLPDVVRRQVYIIRTSGARLLALINDVMDAAALRHNRLVLARARVALRALAGDVVDLTRSL</sequence>
<dbReference type="STRING" id="145388.A0A0D2M2L8"/>
<dbReference type="PANTHER" id="PTHR43047:SF71">
    <property type="entry name" value="HISTIDINE KINASE CONTAINING CHEY-HOMOLOGOUS RECEIVER DOMAIN-RELATED"/>
    <property type="match status" value="1"/>
</dbReference>
<keyword evidence="8 10" id="KW-1133">Transmembrane helix</keyword>
<feature type="domain" description="Signal transduction histidine kinase dimerisation/phosphoacceptor" evidence="11">
    <location>
        <begin position="255"/>
        <end position="323"/>
    </location>
</feature>
<protein>
    <recommendedName>
        <fullName evidence="4">histidine kinase</fullName>
        <ecNumber evidence="4">2.7.13.3</ecNumber>
    </recommendedName>
</protein>
<evidence type="ECO:0000256" key="8">
    <source>
        <dbReference type="ARBA" id="ARBA00022989"/>
    </source>
</evidence>
<evidence type="ECO:0000256" key="1">
    <source>
        <dbReference type="ARBA" id="ARBA00000085"/>
    </source>
</evidence>
<dbReference type="SUPFAM" id="SSF81321">
    <property type="entry name" value="Family A G protein-coupled receptor-like"/>
    <property type="match status" value="1"/>
</dbReference>
<dbReference type="OrthoDB" id="60033at2759"/>
<dbReference type="RefSeq" id="XP_013894621.1">
    <property type="nucleotide sequence ID" value="XM_014039167.1"/>
</dbReference>
<proteinExistence type="inferred from homology"/>
<evidence type="ECO:0000256" key="3">
    <source>
        <dbReference type="ARBA" id="ARBA00008130"/>
    </source>
</evidence>
<dbReference type="GO" id="GO:0000155">
    <property type="term" value="F:phosphorelay sensor kinase activity"/>
    <property type="evidence" value="ECO:0007669"/>
    <property type="project" value="InterPro"/>
</dbReference>
<keyword evidence="9 10" id="KW-0472">Membrane</keyword>
<evidence type="ECO:0000256" key="10">
    <source>
        <dbReference type="SAM" id="Phobius"/>
    </source>
</evidence>
<evidence type="ECO:0000256" key="2">
    <source>
        <dbReference type="ARBA" id="ARBA00004141"/>
    </source>
</evidence>
<evidence type="ECO:0000256" key="9">
    <source>
        <dbReference type="ARBA" id="ARBA00023136"/>
    </source>
</evidence>
<dbReference type="PANTHER" id="PTHR43047">
    <property type="entry name" value="TWO-COMPONENT HISTIDINE PROTEIN KINASE"/>
    <property type="match status" value="1"/>
</dbReference>
<dbReference type="GO" id="GO:0005886">
    <property type="term" value="C:plasma membrane"/>
    <property type="evidence" value="ECO:0007669"/>
    <property type="project" value="TreeGrafter"/>
</dbReference>
<feature type="transmembrane region" description="Helical" evidence="10">
    <location>
        <begin position="88"/>
        <end position="109"/>
    </location>
</feature>
<evidence type="ECO:0000256" key="5">
    <source>
        <dbReference type="ARBA" id="ARBA00022679"/>
    </source>
</evidence>
<evidence type="ECO:0000256" key="4">
    <source>
        <dbReference type="ARBA" id="ARBA00012438"/>
    </source>
</evidence>
<comment type="similarity">
    <text evidence="3">Belongs to the archaeal/bacterial/fungal opsin family.</text>
</comment>
<dbReference type="SMART" id="SM01021">
    <property type="entry name" value="Bac_rhodopsin"/>
    <property type="match status" value="1"/>
</dbReference>
<keyword evidence="6 10" id="KW-0812">Transmembrane</keyword>
<comment type="catalytic activity">
    <reaction evidence="1">
        <text>ATP + protein L-histidine = ADP + protein N-phospho-L-histidine.</text>
        <dbReference type="EC" id="2.7.13.3"/>
    </reaction>
</comment>
<dbReference type="GO" id="GO:0009927">
    <property type="term" value="F:histidine phosphotransfer kinase activity"/>
    <property type="evidence" value="ECO:0007669"/>
    <property type="project" value="TreeGrafter"/>
</dbReference>
<dbReference type="KEGG" id="mng:MNEG_12360"/>
<dbReference type="InterPro" id="IPR001425">
    <property type="entry name" value="Arc/bac/fun_rhodopsins"/>
</dbReference>
<dbReference type="GeneID" id="25729715"/>
<feature type="non-terminal residue" evidence="12">
    <location>
        <position position="348"/>
    </location>
</feature>
<dbReference type="Gene3D" id="1.10.287.130">
    <property type="match status" value="1"/>
</dbReference>
<evidence type="ECO:0000256" key="7">
    <source>
        <dbReference type="ARBA" id="ARBA00022777"/>
    </source>
</evidence>
<dbReference type="EC" id="2.7.13.3" evidence="4"/>
<name>A0A0D2M2L8_9CHLO</name>
<comment type="subcellular location">
    <subcellularLocation>
        <location evidence="2">Membrane</location>
        <topology evidence="2">Multi-pass membrane protein</topology>
    </subcellularLocation>
</comment>
<organism evidence="12 13">
    <name type="scientific">Monoraphidium neglectum</name>
    <dbReference type="NCBI Taxonomy" id="145388"/>
    <lineage>
        <taxon>Eukaryota</taxon>
        <taxon>Viridiplantae</taxon>
        <taxon>Chlorophyta</taxon>
        <taxon>core chlorophytes</taxon>
        <taxon>Chlorophyceae</taxon>
        <taxon>CS clade</taxon>
        <taxon>Sphaeropleales</taxon>
        <taxon>Selenastraceae</taxon>
        <taxon>Monoraphidium</taxon>
    </lineage>
</organism>
<reference evidence="12 13" key="1">
    <citation type="journal article" date="2013" name="BMC Genomics">
        <title>Reconstruction of the lipid metabolism for the microalga Monoraphidium neglectum from its genome sequence reveals characteristics suitable for biofuel production.</title>
        <authorList>
            <person name="Bogen C."/>
            <person name="Al-Dilaimi A."/>
            <person name="Albersmeier A."/>
            <person name="Wichmann J."/>
            <person name="Grundmann M."/>
            <person name="Rupp O."/>
            <person name="Lauersen K.J."/>
            <person name="Blifernez-Klassen O."/>
            <person name="Kalinowski J."/>
            <person name="Goesmann A."/>
            <person name="Mussgnug J.H."/>
            <person name="Kruse O."/>
        </authorList>
    </citation>
    <scope>NUCLEOTIDE SEQUENCE [LARGE SCALE GENOMIC DNA]</scope>
    <source>
        <strain evidence="12 13">SAG 48.87</strain>
    </source>
</reference>
<gene>
    <name evidence="12" type="ORF">MNEG_12360</name>
</gene>
<dbReference type="Pfam" id="PF01036">
    <property type="entry name" value="Bac_rhodopsin"/>
    <property type="match status" value="1"/>
</dbReference>
<dbReference type="Gene3D" id="1.20.1070.10">
    <property type="entry name" value="Rhodopsin 7-helix transmembrane proteins"/>
    <property type="match status" value="1"/>
</dbReference>
<evidence type="ECO:0000259" key="11">
    <source>
        <dbReference type="SMART" id="SM00388"/>
    </source>
</evidence>
<dbReference type="PRINTS" id="PR00251">
    <property type="entry name" value="BACTRLOPSIN"/>
</dbReference>
<keyword evidence="13" id="KW-1185">Reference proteome</keyword>
<evidence type="ECO:0000313" key="12">
    <source>
        <dbReference type="EMBL" id="KIY95601.1"/>
    </source>
</evidence>
<dbReference type="Pfam" id="PF00512">
    <property type="entry name" value="HisKA"/>
    <property type="match status" value="1"/>
</dbReference>
<dbReference type="AlphaFoldDB" id="A0A0D2M2L8"/>
<dbReference type="Proteomes" id="UP000054498">
    <property type="component" value="Unassembled WGS sequence"/>
</dbReference>
<dbReference type="SMART" id="SM00388">
    <property type="entry name" value="HisKA"/>
    <property type="match status" value="1"/>
</dbReference>
<dbReference type="InterPro" id="IPR003661">
    <property type="entry name" value="HisK_dim/P_dom"/>
</dbReference>
<evidence type="ECO:0000256" key="6">
    <source>
        <dbReference type="ARBA" id="ARBA00022692"/>
    </source>
</evidence>
<feature type="transmembrane region" description="Helical" evidence="10">
    <location>
        <begin position="129"/>
        <end position="149"/>
    </location>
</feature>
<accession>A0A0D2M2L8</accession>
<dbReference type="InterPro" id="IPR036097">
    <property type="entry name" value="HisK_dim/P_sf"/>
</dbReference>
<dbReference type="EMBL" id="KK103425">
    <property type="protein sequence ID" value="KIY95601.1"/>
    <property type="molecule type" value="Genomic_DNA"/>
</dbReference>
<keyword evidence="7" id="KW-0418">Kinase</keyword>
<evidence type="ECO:0000313" key="13">
    <source>
        <dbReference type="Proteomes" id="UP000054498"/>
    </source>
</evidence>